<dbReference type="PANTHER" id="PTHR35371:SF1">
    <property type="entry name" value="BLR7753 PROTEIN"/>
    <property type="match status" value="1"/>
</dbReference>
<accession>A0AA37T224</accession>
<keyword evidence="2 5" id="KW-0812">Transmembrane</keyword>
<organism evidence="6 7">
    <name type="scientific">Agaribacter marinus</name>
    <dbReference type="NCBI Taxonomy" id="1431249"/>
    <lineage>
        <taxon>Bacteria</taxon>
        <taxon>Pseudomonadati</taxon>
        <taxon>Pseudomonadota</taxon>
        <taxon>Gammaproteobacteria</taxon>
        <taxon>Alteromonadales</taxon>
        <taxon>Alteromonadaceae</taxon>
        <taxon>Agaribacter</taxon>
    </lineage>
</organism>
<feature type="transmembrane region" description="Helical" evidence="5">
    <location>
        <begin position="62"/>
        <end position="82"/>
    </location>
</feature>
<gene>
    <name evidence="6" type="ORF">GCM10007852_32970</name>
</gene>
<dbReference type="InterPro" id="IPR001129">
    <property type="entry name" value="Membr-assoc_MAPEG"/>
</dbReference>
<evidence type="ECO:0000313" key="7">
    <source>
        <dbReference type="Proteomes" id="UP001156601"/>
    </source>
</evidence>
<evidence type="ECO:0000256" key="4">
    <source>
        <dbReference type="ARBA" id="ARBA00023136"/>
    </source>
</evidence>
<evidence type="ECO:0000256" key="3">
    <source>
        <dbReference type="ARBA" id="ARBA00022989"/>
    </source>
</evidence>
<evidence type="ECO:0000256" key="5">
    <source>
        <dbReference type="SAM" id="Phobius"/>
    </source>
</evidence>
<comment type="caution">
    <text evidence="6">The sequence shown here is derived from an EMBL/GenBank/DDBJ whole genome shotgun (WGS) entry which is preliminary data.</text>
</comment>
<dbReference type="AlphaFoldDB" id="A0AA37T224"/>
<reference evidence="6" key="1">
    <citation type="journal article" date="2014" name="Int. J. Syst. Evol. Microbiol.">
        <title>Complete genome sequence of Corynebacterium casei LMG S-19264T (=DSM 44701T), isolated from a smear-ripened cheese.</title>
        <authorList>
            <consortium name="US DOE Joint Genome Institute (JGI-PGF)"/>
            <person name="Walter F."/>
            <person name="Albersmeier A."/>
            <person name="Kalinowski J."/>
            <person name="Ruckert C."/>
        </authorList>
    </citation>
    <scope>NUCLEOTIDE SEQUENCE</scope>
    <source>
        <strain evidence="6">NBRC 110023</strain>
    </source>
</reference>
<protein>
    <submittedName>
        <fullName evidence="6">Membrane protein</fullName>
    </submittedName>
</protein>
<sequence length="135" mass="15227">METTYFYLALSGLLTISLWIPYIISRAFTWGIPLFLHNYPENYPKQQPEAPLWAQRSLRAHLNMVETLPAFVSVVLAAGVIAPETNHAAIAQWAQIFFIARVSHAIVYTLGIPFLRTPVYLISWLAILMIGIATL</sequence>
<dbReference type="Pfam" id="PF01124">
    <property type="entry name" value="MAPEG"/>
    <property type="match status" value="1"/>
</dbReference>
<keyword evidence="7" id="KW-1185">Reference proteome</keyword>
<evidence type="ECO:0000313" key="6">
    <source>
        <dbReference type="EMBL" id="GLR72389.1"/>
    </source>
</evidence>
<dbReference type="EMBL" id="BSOT01000009">
    <property type="protein sequence ID" value="GLR72389.1"/>
    <property type="molecule type" value="Genomic_DNA"/>
</dbReference>
<keyword evidence="4 5" id="KW-0472">Membrane</keyword>
<reference evidence="6" key="2">
    <citation type="submission" date="2023-01" db="EMBL/GenBank/DDBJ databases">
        <title>Draft genome sequence of Agaribacter marinus strain NBRC 110023.</title>
        <authorList>
            <person name="Sun Q."/>
            <person name="Mori K."/>
        </authorList>
    </citation>
    <scope>NUCLEOTIDE SEQUENCE</scope>
    <source>
        <strain evidence="6">NBRC 110023</strain>
    </source>
</reference>
<feature type="transmembrane region" description="Helical" evidence="5">
    <location>
        <begin position="6"/>
        <end position="24"/>
    </location>
</feature>
<dbReference type="SUPFAM" id="SSF161084">
    <property type="entry name" value="MAPEG domain-like"/>
    <property type="match status" value="1"/>
</dbReference>
<dbReference type="Proteomes" id="UP001156601">
    <property type="component" value="Unassembled WGS sequence"/>
</dbReference>
<dbReference type="RefSeq" id="WP_284218804.1">
    <property type="nucleotide sequence ID" value="NZ_BSOT01000009.1"/>
</dbReference>
<proteinExistence type="predicted"/>
<keyword evidence="3 5" id="KW-1133">Transmembrane helix</keyword>
<evidence type="ECO:0000256" key="2">
    <source>
        <dbReference type="ARBA" id="ARBA00022692"/>
    </source>
</evidence>
<dbReference type="GO" id="GO:0016020">
    <property type="term" value="C:membrane"/>
    <property type="evidence" value="ECO:0007669"/>
    <property type="project" value="UniProtKB-SubCell"/>
</dbReference>
<name>A0AA37T224_9ALTE</name>
<dbReference type="InterPro" id="IPR023352">
    <property type="entry name" value="MAPEG-like_dom_sf"/>
</dbReference>
<dbReference type="Gene3D" id="1.20.120.550">
    <property type="entry name" value="Membrane associated eicosanoid/glutathione metabolism-like domain"/>
    <property type="match status" value="1"/>
</dbReference>
<feature type="transmembrane region" description="Helical" evidence="5">
    <location>
        <begin position="117"/>
        <end position="134"/>
    </location>
</feature>
<dbReference type="PANTHER" id="PTHR35371">
    <property type="entry name" value="INNER MEMBRANE PROTEIN"/>
    <property type="match status" value="1"/>
</dbReference>
<comment type="subcellular location">
    <subcellularLocation>
        <location evidence="1">Membrane</location>
    </subcellularLocation>
</comment>
<evidence type="ECO:0000256" key="1">
    <source>
        <dbReference type="ARBA" id="ARBA00004370"/>
    </source>
</evidence>